<gene>
    <name evidence="1" type="ORF">Cni_G16282</name>
</gene>
<dbReference type="InterPro" id="IPR036412">
    <property type="entry name" value="HAD-like_sf"/>
</dbReference>
<dbReference type="InterPro" id="IPR023214">
    <property type="entry name" value="HAD_sf"/>
</dbReference>
<reference evidence="1 2" key="1">
    <citation type="submission" date="2023-10" db="EMBL/GenBank/DDBJ databases">
        <title>Chromosome-scale genome assembly provides insights into flower coloration mechanisms of Canna indica.</title>
        <authorList>
            <person name="Li C."/>
        </authorList>
    </citation>
    <scope>NUCLEOTIDE SEQUENCE [LARGE SCALE GENOMIC DNA]</scope>
    <source>
        <tissue evidence="1">Flower</tissue>
    </source>
</reference>
<dbReference type="SUPFAM" id="SSF56784">
    <property type="entry name" value="HAD-like"/>
    <property type="match status" value="1"/>
</dbReference>
<dbReference type="EMBL" id="CP136894">
    <property type="protein sequence ID" value="WOL07538.1"/>
    <property type="molecule type" value="Genomic_DNA"/>
</dbReference>
<sequence>MPYKRLAGTTSHASSLCGDKLIDGVPSALQSLRSLGKKLVFVTNNLTKSWKQYAKKFTSLGLDVSKVVFRKDNTCLKLV</sequence>
<name>A0AAQ3KIE1_9LILI</name>
<evidence type="ECO:0008006" key="3">
    <source>
        <dbReference type="Google" id="ProtNLM"/>
    </source>
</evidence>
<dbReference type="AlphaFoldDB" id="A0AAQ3KIE1"/>
<organism evidence="1 2">
    <name type="scientific">Canna indica</name>
    <name type="common">Indian-shot</name>
    <dbReference type="NCBI Taxonomy" id="4628"/>
    <lineage>
        <taxon>Eukaryota</taxon>
        <taxon>Viridiplantae</taxon>
        <taxon>Streptophyta</taxon>
        <taxon>Embryophyta</taxon>
        <taxon>Tracheophyta</taxon>
        <taxon>Spermatophyta</taxon>
        <taxon>Magnoliopsida</taxon>
        <taxon>Liliopsida</taxon>
        <taxon>Zingiberales</taxon>
        <taxon>Cannaceae</taxon>
        <taxon>Canna</taxon>
    </lineage>
</organism>
<keyword evidence="2" id="KW-1185">Reference proteome</keyword>
<evidence type="ECO:0000313" key="1">
    <source>
        <dbReference type="EMBL" id="WOL07538.1"/>
    </source>
</evidence>
<dbReference type="InterPro" id="IPR006357">
    <property type="entry name" value="HAD-SF_hydro_IIA"/>
</dbReference>
<accession>A0AAQ3KIE1</accession>
<protein>
    <recommendedName>
        <fullName evidence="3">Phosphoglycolate phosphatase</fullName>
    </recommendedName>
</protein>
<evidence type="ECO:0000313" key="2">
    <source>
        <dbReference type="Proteomes" id="UP001327560"/>
    </source>
</evidence>
<dbReference type="Pfam" id="PF13344">
    <property type="entry name" value="Hydrolase_6"/>
    <property type="match status" value="1"/>
</dbReference>
<dbReference type="Gene3D" id="3.40.50.1000">
    <property type="entry name" value="HAD superfamily/HAD-like"/>
    <property type="match status" value="1"/>
</dbReference>
<dbReference type="Proteomes" id="UP001327560">
    <property type="component" value="Chromosome 5"/>
</dbReference>
<proteinExistence type="predicted"/>